<dbReference type="Pfam" id="PF05712">
    <property type="entry name" value="MRG"/>
    <property type="match status" value="1"/>
</dbReference>
<name>A0A2G5T3W1_9PELO</name>
<keyword evidence="9" id="KW-1185">Reference proteome</keyword>
<dbReference type="Proteomes" id="UP000230233">
    <property type="component" value="Chromosome X"/>
</dbReference>
<dbReference type="PANTHER" id="PTHR10880">
    <property type="entry name" value="MORTALITY FACTOR 4-LIKE PROTEIN"/>
    <property type="match status" value="1"/>
</dbReference>
<reference evidence="9" key="1">
    <citation type="submission" date="2017-10" db="EMBL/GenBank/DDBJ databases">
        <title>Rapid genome shrinkage in a self-fertile nematode reveals novel sperm competition proteins.</title>
        <authorList>
            <person name="Yin D."/>
            <person name="Schwarz E.M."/>
            <person name="Thomas C.G."/>
            <person name="Felde R.L."/>
            <person name="Korf I.F."/>
            <person name="Cutter A.D."/>
            <person name="Schartner C.M."/>
            <person name="Ralston E.J."/>
            <person name="Meyer B.J."/>
            <person name="Haag E.S."/>
        </authorList>
    </citation>
    <scope>NUCLEOTIDE SEQUENCE [LARGE SCALE GENOMIC DNA]</scope>
    <source>
        <strain evidence="9">JU1422</strain>
    </source>
</reference>
<dbReference type="InterPro" id="IPR026541">
    <property type="entry name" value="MRG_dom"/>
</dbReference>
<evidence type="ECO:0000256" key="6">
    <source>
        <dbReference type="SAM" id="MobiDB-lite"/>
    </source>
</evidence>
<dbReference type="EMBL" id="PDUG01000006">
    <property type="protein sequence ID" value="PIC21912.1"/>
    <property type="molecule type" value="Genomic_DNA"/>
</dbReference>
<feature type="domain" description="MRG" evidence="7">
    <location>
        <begin position="217"/>
        <end position="386"/>
    </location>
</feature>
<evidence type="ECO:0000256" key="1">
    <source>
        <dbReference type="ARBA" id="ARBA00004123"/>
    </source>
</evidence>
<dbReference type="STRING" id="1611254.A0A2G5T3W1"/>
<evidence type="ECO:0000256" key="5">
    <source>
        <dbReference type="ARBA" id="ARBA00023242"/>
    </source>
</evidence>
<evidence type="ECO:0000256" key="4">
    <source>
        <dbReference type="ARBA" id="ARBA00023163"/>
    </source>
</evidence>
<dbReference type="AlphaFoldDB" id="A0A2G5T3W1"/>
<dbReference type="FunFam" id="1.10.274.30:FF:000009">
    <property type="entry name" value="Protein CBG13703"/>
    <property type="match status" value="1"/>
</dbReference>
<evidence type="ECO:0000256" key="2">
    <source>
        <dbReference type="ARBA" id="ARBA00022853"/>
    </source>
</evidence>
<protein>
    <recommendedName>
        <fullName evidence="7">MRG domain-containing protein</fullName>
    </recommendedName>
</protein>
<comment type="caution">
    <text evidence="8">The sequence shown here is derived from an EMBL/GenBank/DDBJ whole genome shotgun (WGS) entry which is preliminary data.</text>
</comment>
<evidence type="ECO:0000313" key="8">
    <source>
        <dbReference type="EMBL" id="PIC21912.1"/>
    </source>
</evidence>
<dbReference type="GO" id="GO:0005634">
    <property type="term" value="C:nucleus"/>
    <property type="evidence" value="ECO:0007669"/>
    <property type="project" value="UniProtKB-SubCell"/>
</dbReference>
<gene>
    <name evidence="8" type="primary">Cnig_chr_X.g26580</name>
    <name evidence="8" type="ORF">B9Z55_026580</name>
</gene>
<dbReference type="InterPro" id="IPR016197">
    <property type="entry name" value="Chromo-like_dom_sf"/>
</dbReference>
<dbReference type="Gene3D" id="1.10.274.30">
    <property type="entry name" value="MRG domain"/>
    <property type="match status" value="1"/>
</dbReference>
<dbReference type="InterPro" id="IPR038217">
    <property type="entry name" value="MRG_C_sf"/>
</dbReference>
<evidence type="ECO:0000256" key="3">
    <source>
        <dbReference type="ARBA" id="ARBA00023015"/>
    </source>
</evidence>
<dbReference type="SUPFAM" id="SSF54160">
    <property type="entry name" value="Chromo domain-like"/>
    <property type="match status" value="1"/>
</dbReference>
<feature type="region of interest" description="Disordered" evidence="6">
    <location>
        <begin position="76"/>
        <end position="168"/>
    </location>
</feature>
<evidence type="ECO:0000259" key="7">
    <source>
        <dbReference type="Pfam" id="PF05712"/>
    </source>
</evidence>
<dbReference type="PROSITE" id="PS51640">
    <property type="entry name" value="MRG"/>
    <property type="match status" value="1"/>
</dbReference>
<sequence length="482" mass="57351">MAMFVSREKFVCVEKGIAYEAKIRRIRTSYKGTFYIVHFQGWSERSNIRVQVGKEEGKMFKGTLQEYYEKYGVSEPQEEVKAEVENEGGDENQAVGNEEETAENEEVEEGEEDVEEEEVEEEEVEEEEVEEEEVGEEEAGEEEVEEEEVEEEDEKVEEEEETQENEVEVEVKVDEVPVPVVVPVVKPKKSRKRKHSPLNIEGAVEISGPRARRSAAKQVIEEFTMDKFVMSRRLRRIQDDDRKLRIRHHIRIKMPCRVSINEIVNDYVRTLRRFNKNQKITRAHIQKWAPSVLALVDHFNSNMKRWMYGVLEEWEYPELKEYGENPSQYYGIIHLGRCVKKLRGIYELFPNEQASIEFIMLGLGGFNKFLDKHYEKYYRRSEDYENLTEYQFEYRTKNAIISFNFFRNHQIVNGSYNFTYRAKDFEMKLFFFRVFIARLETFSQNHSKGFRRSPLNGNRIFETKFGFVKSRSHQLPTDNRMF</sequence>
<evidence type="ECO:0000313" key="9">
    <source>
        <dbReference type="Proteomes" id="UP000230233"/>
    </source>
</evidence>
<keyword evidence="4" id="KW-0804">Transcription</keyword>
<keyword evidence="5" id="KW-0539">Nucleus</keyword>
<comment type="subcellular location">
    <subcellularLocation>
        <location evidence="1">Nucleus</location>
    </subcellularLocation>
</comment>
<dbReference type="GO" id="GO:0006325">
    <property type="term" value="P:chromatin organization"/>
    <property type="evidence" value="ECO:0007669"/>
    <property type="project" value="UniProtKB-KW"/>
</dbReference>
<dbReference type="Gene3D" id="2.30.30.140">
    <property type="match status" value="1"/>
</dbReference>
<dbReference type="GO" id="GO:0006355">
    <property type="term" value="P:regulation of DNA-templated transcription"/>
    <property type="evidence" value="ECO:0007669"/>
    <property type="project" value="InterPro"/>
</dbReference>
<organism evidence="8 9">
    <name type="scientific">Caenorhabditis nigoni</name>
    <dbReference type="NCBI Taxonomy" id="1611254"/>
    <lineage>
        <taxon>Eukaryota</taxon>
        <taxon>Metazoa</taxon>
        <taxon>Ecdysozoa</taxon>
        <taxon>Nematoda</taxon>
        <taxon>Chromadorea</taxon>
        <taxon>Rhabditida</taxon>
        <taxon>Rhabditina</taxon>
        <taxon>Rhabditomorpha</taxon>
        <taxon>Rhabditoidea</taxon>
        <taxon>Rhabditidae</taxon>
        <taxon>Peloderinae</taxon>
        <taxon>Caenorhabditis</taxon>
    </lineage>
</organism>
<dbReference type="InterPro" id="IPR008676">
    <property type="entry name" value="MRG"/>
</dbReference>
<dbReference type="PANTHER" id="PTHR10880:SF48">
    <property type="entry name" value="MORTALITY FACTOR 4 LIKE 2"/>
    <property type="match status" value="1"/>
</dbReference>
<feature type="compositionally biased region" description="Acidic residues" evidence="6">
    <location>
        <begin position="97"/>
        <end position="168"/>
    </location>
</feature>
<dbReference type="GO" id="GO:0035267">
    <property type="term" value="C:NuA4 histone acetyltransferase complex"/>
    <property type="evidence" value="ECO:0007669"/>
    <property type="project" value="TreeGrafter"/>
</dbReference>
<dbReference type="OrthoDB" id="124855at2759"/>
<keyword evidence="3" id="KW-0805">Transcription regulation</keyword>
<proteinExistence type="predicted"/>
<keyword evidence="2" id="KW-0156">Chromatin regulator</keyword>
<accession>A0A2G5T3W1</accession>